<reference evidence="1 2" key="1">
    <citation type="journal article" date="2014" name="Environ. Microbiol.">
        <title>Contrasting genomic patterns and infection strategies of two co-existing Bacteroidetes podovirus genera.</title>
        <authorList>
            <person name="Holmfeldt K."/>
            <person name="Howard-Varona C."/>
            <person name="Solonenko N."/>
            <person name="Sullivan M.B."/>
        </authorList>
    </citation>
    <scope>NUCLEOTIDE SEQUENCE [LARGE SCALE GENOMIC DNA]</scope>
    <source>
        <strain evidence="1 2">18</strain>
    </source>
</reference>
<evidence type="ECO:0000313" key="2">
    <source>
        <dbReference type="Proteomes" id="UP000030786"/>
    </source>
</evidence>
<evidence type="ECO:0000313" key="1">
    <source>
        <dbReference type="EMBL" id="AIZ43699.1"/>
    </source>
</evidence>
<name>A0AAU8S7J6_9FLAO</name>
<proteinExistence type="predicted"/>
<dbReference type="EMBL" id="CP009976">
    <property type="protein sequence ID" value="AIZ43699.1"/>
    <property type="molecule type" value="Genomic_DNA"/>
</dbReference>
<dbReference type="GO" id="GO:0005975">
    <property type="term" value="P:carbohydrate metabolic process"/>
    <property type="evidence" value="ECO:0007669"/>
    <property type="project" value="InterPro"/>
</dbReference>
<dbReference type="AlphaFoldDB" id="A0AAU8S7J6"/>
<dbReference type="Proteomes" id="UP000030786">
    <property type="component" value="Chromosome"/>
</dbReference>
<accession>A0AAU8S7J6</accession>
<gene>
    <name evidence="1" type="ORF">M666_07180</name>
</gene>
<dbReference type="SUPFAM" id="SSF48208">
    <property type="entry name" value="Six-hairpin glycosidases"/>
    <property type="match status" value="1"/>
</dbReference>
<sequence>MFMLNSCHKETEEIIAQATVPSVALAPTEATPESTHDAATIQAILWVSTMQDKNGLFESSEYSNSVSLYDNALAILLFTAQNDFEKAERTLDYFNAKVTTELEHEKGGFYQFRNKQGENARRTWLGDNAWLLIAINNYHHHAKNQKYKVMAAALTKWIISLQDSDGGLWGGYDTDGSRIHKITEGIITAFNAVEGYDTFHKNILEYLNINRWDATDNVLIAWPENPTYNYALDLHTLGYGILEDYNTTVLENAARYTTTQTATISLNTITGYCFDEDKDVIWLEGTSQMAVAFSTAKKTTESQMLLAEIEKSFISSNLNGNAKGIPYTTNHGTSYGAGILWDNADLTPALSATIWYIFAKQDFNPFTIQKSKNVPHEERFWLK</sequence>
<dbReference type="KEGG" id="cbat:M666_07180"/>
<organism evidence="1 2">
    <name type="scientific">Cellulophaga baltica 18</name>
    <dbReference type="NCBI Taxonomy" id="1348584"/>
    <lineage>
        <taxon>Bacteria</taxon>
        <taxon>Pseudomonadati</taxon>
        <taxon>Bacteroidota</taxon>
        <taxon>Flavobacteriia</taxon>
        <taxon>Flavobacteriales</taxon>
        <taxon>Flavobacteriaceae</taxon>
        <taxon>Cellulophaga</taxon>
    </lineage>
</organism>
<dbReference type="InterPro" id="IPR008928">
    <property type="entry name" value="6-hairpin_glycosidase_sf"/>
</dbReference>
<protein>
    <submittedName>
        <fullName evidence="1">Uncharacterized protein</fullName>
    </submittedName>
</protein>